<feature type="binding site" evidence="8">
    <location>
        <position position="38"/>
    </location>
    <ligand>
        <name>[4Fe-4S] cluster</name>
        <dbReference type="ChEBI" id="CHEBI:49883"/>
        <note>4Fe-4S-S-AdoMet</note>
    </ligand>
</feature>
<dbReference type="PANTHER" id="PTHR42836">
    <property type="entry name" value="7-CARBOXY-7-DEAZAGUANINE SYNTHASE"/>
    <property type="match status" value="1"/>
</dbReference>
<keyword evidence="4 8" id="KW-0460">Magnesium</keyword>
<dbReference type="EC" id="4.3.99.3" evidence="8"/>
<comment type="caution">
    <text evidence="10">The sequence shown here is derived from an EMBL/GenBank/DDBJ whole genome shotgun (WGS) entry which is preliminary data.</text>
</comment>
<comment type="cofactor">
    <cofactor evidence="8">
        <name>S-adenosyl-L-methionine</name>
        <dbReference type="ChEBI" id="CHEBI:59789"/>
    </cofactor>
    <text evidence="8">Binds 1 S-adenosyl-L-methionine per subunit.</text>
</comment>
<dbReference type="InterPro" id="IPR007197">
    <property type="entry name" value="rSAM"/>
</dbReference>
<evidence type="ECO:0000259" key="9">
    <source>
        <dbReference type="PROSITE" id="PS51918"/>
    </source>
</evidence>
<evidence type="ECO:0000313" key="10">
    <source>
        <dbReference type="EMBL" id="RQD76530.1"/>
    </source>
</evidence>
<reference evidence="10 11" key="1">
    <citation type="submission" date="2018-08" db="EMBL/GenBank/DDBJ databases">
        <title>The metabolism and importance of syntrophic acetate oxidation coupled to methane or sulfide production in haloalkaline environments.</title>
        <authorList>
            <person name="Timmers P.H.A."/>
            <person name="Vavourakis C.D."/>
            <person name="Sorokin D.Y."/>
            <person name="Sinninghe Damste J.S."/>
            <person name="Muyzer G."/>
            <person name="Stams A.J.M."/>
            <person name="Plugge C.M."/>
        </authorList>
    </citation>
    <scope>NUCLEOTIDE SEQUENCE [LARGE SCALE GENOMIC DNA]</scope>
    <source>
        <strain evidence="10">MSAO_Bac1</strain>
    </source>
</reference>
<keyword evidence="8" id="KW-0671">Queuosine biosynthesis</keyword>
<evidence type="ECO:0000256" key="7">
    <source>
        <dbReference type="ARBA" id="ARBA00023239"/>
    </source>
</evidence>
<dbReference type="UniPathway" id="UPA00391"/>
<comment type="caution">
    <text evidence="8">Lacks conserved residue(s) required for the propagation of feature annotation.</text>
</comment>
<feature type="domain" description="Radical SAM core" evidence="9">
    <location>
        <begin position="18"/>
        <end position="247"/>
    </location>
</feature>
<protein>
    <recommendedName>
        <fullName evidence="8">7-carboxy-7-deazaguanine synthase</fullName>
        <shortName evidence="8">CDG synthase</shortName>
        <ecNumber evidence="8">4.3.99.3</ecNumber>
    </recommendedName>
    <alternativeName>
        <fullName evidence="8">Queuosine biosynthesis protein QueE</fullName>
    </alternativeName>
</protein>
<dbReference type="Pfam" id="PF04055">
    <property type="entry name" value="Radical_SAM"/>
    <property type="match status" value="1"/>
</dbReference>
<keyword evidence="6 8" id="KW-0411">Iron-sulfur</keyword>
<feature type="binding site" evidence="8">
    <location>
        <position position="90"/>
    </location>
    <ligand>
        <name>substrate</name>
    </ligand>
</feature>
<sequence>MEAYLREIFSSFQGEGIFIGYRQVFLRFAGCNLNCFYCDTERGECPSFCCLEEKEGSGYFKKLPNPFKYNDLLKAINNFPLNKHHSLSLTGGEPLLHGEFLKDFLPLIKEQGNIKIFLETNGTLPDYLEIILPYIDIIAMDFKLPSSLKGKNYLKRHLKFLKMSLQKEAFIKIILTEHSREEEIVEFLTATREISDSVPVVFQPMVNPGNAYSSLSPEKILNFQSLGLDYYPGIRVIPQAHKILKCM</sequence>
<comment type="cofactor">
    <cofactor evidence="8">
        <name>[4Fe-4S] cluster</name>
        <dbReference type="ChEBI" id="CHEBI:49883"/>
    </cofactor>
    <text evidence="8">Binds 1 [4Fe-4S] cluster. The cluster is coordinated with 3 cysteines and an exchangeable S-adenosyl-L-methionine.</text>
</comment>
<comment type="function">
    <text evidence="8">Catalyzes the complex heterocyclic radical-mediated conversion of 6-carboxy-5,6,7,8-tetrahydropterin (CPH4) to 7-carboxy-7-deazaguanine (CDG), a step common to the biosynthetic pathways of all 7-deazapurine-containing compounds.</text>
</comment>
<comment type="catalytic activity">
    <reaction evidence="8">
        <text>6-carboxy-5,6,7,8-tetrahydropterin + H(+) = 7-carboxy-7-carbaguanine + NH4(+)</text>
        <dbReference type="Rhea" id="RHEA:27974"/>
        <dbReference type="ChEBI" id="CHEBI:15378"/>
        <dbReference type="ChEBI" id="CHEBI:28938"/>
        <dbReference type="ChEBI" id="CHEBI:61032"/>
        <dbReference type="ChEBI" id="CHEBI:61036"/>
        <dbReference type="EC" id="4.3.99.3"/>
    </reaction>
</comment>
<dbReference type="PROSITE" id="PS51918">
    <property type="entry name" value="RADICAL_SAM"/>
    <property type="match status" value="1"/>
</dbReference>
<keyword evidence="1 8" id="KW-0004">4Fe-4S</keyword>
<dbReference type="InterPro" id="IPR024924">
    <property type="entry name" value="7-CO-7-deazaguanine_synth-like"/>
</dbReference>
<dbReference type="Gene3D" id="3.20.20.70">
    <property type="entry name" value="Aldolase class I"/>
    <property type="match status" value="1"/>
</dbReference>
<comment type="subunit">
    <text evidence="8">Homodimer.</text>
</comment>
<dbReference type="InterPro" id="IPR058240">
    <property type="entry name" value="rSAM_sf"/>
</dbReference>
<dbReference type="HAMAP" id="MF_00917">
    <property type="entry name" value="QueE"/>
    <property type="match status" value="1"/>
</dbReference>
<keyword evidence="2 8" id="KW-0949">S-adenosyl-L-methionine</keyword>
<dbReference type="EMBL" id="QZAA01000113">
    <property type="protein sequence ID" value="RQD76530.1"/>
    <property type="molecule type" value="Genomic_DNA"/>
</dbReference>
<keyword evidence="7 8" id="KW-0456">Lyase</keyword>
<dbReference type="SFLD" id="SFLDS00029">
    <property type="entry name" value="Radical_SAM"/>
    <property type="match status" value="1"/>
</dbReference>
<dbReference type="SUPFAM" id="SSF102114">
    <property type="entry name" value="Radical SAM enzymes"/>
    <property type="match status" value="1"/>
</dbReference>
<feature type="binding site" evidence="8">
    <location>
        <position position="31"/>
    </location>
    <ligand>
        <name>[4Fe-4S] cluster</name>
        <dbReference type="ChEBI" id="CHEBI:49883"/>
        <note>4Fe-4S-S-AdoMet</note>
    </ligand>
</feature>
<feature type="binding site" evidence="8">
    <location>
        <begin position="12"/>
        <end position="14"/>
    </location>
    <ligand>
        <name>substrate</name>
    </ligand>
</feature>
<dbReference type="InterPro" id="IPR013785">
    <property type="entry name" value="Aldolase_TIM"/>
</dbReference>
<evidence type="ECO:0000256" key="5">
    <source>
        <dbReference type="ARBA" id="ARBA00023004"/>
    </source>
</evidence>
<evidence type="ECO:0000256" key="4">
    <source>
        <dbReference type="ARBA" id="ARBA00022842"/>
    </source>
</evidence>
<evidence type="ECO:0000313" key="11">
    <source>
        <dbReference type="Proteomes" id="UP000285138"/>
    </source>
</evidence>
<organism evidence="10 11">
    <name type="scientific">Candidatus Syntrophonatronum acetioxidans</name>
    <dbReference type="NCBI Taxonomy" id="1795816"/>
    <lineage>
        <taxon>Bacteria</taxon>
        <taxon>Bacillati</taxon>
        <taxon>Bacillota</taxon>
        <taxon>Clostridia</taxon>
        <taxon>Eubacteriales</taxon>
        <taxon>Syntrophomonadaceae</taxon>
        <taxon>Candidatus Syntrophonatronum</taxon>
    </lineage>
</organism>
<dbReference type="GO" id="GO:0051539">
    <property type="term" value="F:4 iron, 4 sulfur cluster binding"/>
    <property type="evidence" value="ECO:0007669"/>
    <property type="project" value="UniProtKB-UniRule"/>
</dbReference>
<evidence type="ECO:0000256" key="8">
    <source>
        <dbReference type="HAMAP-Rule" id="MF_00917"/>
    </source>
</evidence>
<dbReference type="GO" id="GO:0000287">
    <property type="term" value="F:magnesium ion binding"/>
    <property type="evidence" value="ECO:0007669"/>
    <property type="project" value="UniProtKB-UniRule"/>
</dbReference>
<feature type="binding site" evidence="8">
    <location>
        <position position="40"/>
    </location>
    <ligand>
        <name>Mg(2+)</name>
        <dbReference type="ChEBI" id="CHEBI:18420"/>
    </ligand>
</feature>
<dbReference type="GO" id="GO:0016840">
    <property type="term" value="F:carbon-nitrogen lyase activity"/>
    <property type="evidence" value="ECO:0007669"/>
    <property type="project" value="UniProtKB-UniRule"/>
</dbReference>
<keyword evidence="3 8" id="KW-0479">Metal-binding</keyword>
<accession>A0A424YFI5</accession>
<dbReference type="AlphaFoldDB" id="A0A424YFI5"/>
<dbReference type="PANTHER" id="PTHR42836:SF1">
    <property type="entry name" value="7-CARBOXY-7-DEAZAGUANINE SYNTHASE"/>
    <property type="match status" value="1"/>
</dbReference>
<feature type="binding site" evidence="8">
    <location>
        <begin position="37"/>
        <end position="39"/>
    </location>
    <ligand>
        <name>S-adenosyl-L-methionine</name>
        <dbReference type="ChEBI" id="CHEBI:59789"/>
    </ligand>
</feature>
<evidence type="ECO:0000256" key="1">
    <source>
        <dbReference type="ARBA" id="ARBA00022485"/>
    </source>
</evidence>
<evidence type="ECO:0000256" key="6">
    <source>
        <dbReference type="ARBA" id="ARBA00023014"/>
    </source>
</evidence>
<feature type="binding site" evidence="8">
    <location>
        <position position="92"/>
    </location>
    <ligand>
        <name>S-adenosyl-L-methionine</name>
        <dbReference type="ChEBI" id="CHEBI:59789"/>
    </ligand>
</feature>
<proteinExistence type="inferred from homology"/>
<dbReference type="CDD" id="cd01335">
    <property type="entry name" value="Radical_SAM"/>
    <property type="match status" value="1"/>
</dbReference>
<dbReference type="GO" id="GO:1904047">
    <property type="term" value="F:S-adenosyl-L-methionine binding"/>
    <property type="evidence" value="ECO:0007669"/>
    <property type="project" value="UniProtKB-UniRule"/>
</dbReference>
<gene>
    <name evidence="8" type="primary">queE</name>
    <name evidence="10" type="ORF">D5R97_04290</name>
</gene>
<dbReference type="PIRSF" id="PIRSF000370">
    <property type="entry name" value="QueE"/>
    <property type="match status" value="1"/>
</dbReference>
<name>A0A424YFI5_9FIRM</name>
<evidence type="ECO:0000256" key="3">
    <source>
        <dbReference type="ARBA" id="ARBA00022723"/>
    </source>
</evidence>
<evidence type="ECO:0000256" key="2">
    <source>
        <dbReference type="ARBA" id="ARBA00022691"/>
    </source>
</evidence>
<dbReference type="Proteomes" id="UP000285138">
    <property type="component" value="Unassembled WGS sequence"/>
</dbReference>
<feature type="binding site" evidence="8">
    <location>
        <position position="35"/>
    </location>
    <ligand>
        <name>[4Fe-4S] cluster</name>
        <dbReference type="ChEBI" id="CHEBI:49883"/>
        <note>4Fe-4S-S-AdoMet</note>
    </ligand>
</feature>
<comment type="pathway">
    <text evidence="8">Purine metabolism; 7-cyano-7-deazaguanine biosynthesis.</text>
</comment>
<keyword evidence="5 8" id="KW-0408">Iron</keyword>
<comment type="similarity">
    <text evidence="8">Belongs to the radical SAM superfamily. 7-carboxy-7-deazaguanine synthase family.</text>
</comment>
<dbReference type="GO" id="GO:0008616">
    <property type="term" value="P:tRNA queuosine(34) biosynthetic process"/>
    <property type="evidence" value="ECO:0007669"/>
    <property type="project" value="UniProtKB-UniRule"/>
</dbReference>
<feature type="binding site" evidence="8">
    <location>
        <position position="27"/>
    </location>
    <ligand>
        <name>substrate</name>
    </ligand>
</feature>
<comment type="cofactor">
    <cofactor evidence="8">
        <name>Mg(2+)</name>
        <dbReference type="ChEBI" id="CHEBI:18420"/>
    </cofactor>
</comment>